<dbReference type="RefSeq" id="WP_035471342.1">
    <property type="nucleotide sequence ID" value="NZ_JRGF01000001.1"/>
</dbReference>
<evidence type="ECO:0000313" key="7">
    <source>
        <dbReference type="EMBL" id="KHE43069.1"/>
    </source>
</evidence>
<feature type="domain" description="GtrA/DPMS transmembrane" evidence="6">
    <location>
        <begin position="29"/>
        <end position="156"/>
    </location>
</feature>
<name>A0ABR4YLE1_9BACT</name>
<keyword evidence="2 5" id="KW-0812">Transmembrane</keyword>
<keyword evidence="3 5" id="KW-1133">Transmembrane helix</keyword>
<evidence type="ECO:0000313" key="8">
    <source>
        <dbReference type="Proteomes" id="UP000030889"/>
    </source>
</evidence>
<dbReference type="EMBL" id="JRGF01000001">
    <property type="protein sequence ID" value="KHE43069.1"/>
    <property type="molecule type" value="Genomic_DNA"/>
</dbReference>
<protein>
    <submittedName>
        <fullName evidence="7">Phenylalanine 4-monooxygenase</fullName>
    </submittedName>
</protein>
<gene>
    <name evidence="7" type="ORF">LG35_01070</name>
</gene>
<accession>A0ABR4YLE1</accession>
<evidence type="ECO:0000256" key="2">
    <source>
        <dbReference type="ARBA" id="ARBA00022692"/>
    </source>
</evidence>
<comment type="subcellular location">
    <subcellularLocation>
        <location evidence="1">Membrane</location>
        <topology evidence="1">Multi-pass membrane protein</topology>
    </subcellularLocation>
</comment>
<sequence length="170" mass="19356">MKAAEIITRMVDFFYVKPLRRIIPLETFRYAVCGGINMLLGWVLYALLYKYVIRGCYLDLGFVVMSPHVLALAVQFVITFFTGFWLNRNVTFSLSPLSGRRQLLRYVLQAGGALLLNYLLLKLLVEAAHLYAPLARPLTDAVVVVYSYLTARFFTFRTAGMRPDREDGSA</sequence>
<organism evidence="7 8">
    <name type="scientific">Alistipes inops</name>
    <dbReference type="NCBI Taxonomy" id="1501391"/>
    <lineage>
        <taxon>Bacteria</taxon>
        <taxon>Pseudomonadati</taxon>
        <taxon>Bacteroidota</taxon>
        <taxon>Bacteroidia</taxon>
        <taxon>Bacteroidales</taxon>
        <taxon>Rikenellaceae</taxon>
        <taxon>Alistipes</taxon>
    </lineage>
</organism>
<dbReference type="InterPro" id="IPR007267">
    <property type="entry name" value="GtrA_DPMS_TM"/>
</dbReference>
<dbReference type="Proteomes" id="UP000030889">
    <property type="component" value="Unassembled WGS sequence"/>
</dbReference>
<keyword evidence="8" id="KW-1185">Reference proteome</keyword>
<evidence type="ECO:0000256" key="5">
    <source>
        <dbReference type="SAM" id="Phobius"/>
    </source>
</evidence>
<evidence type="ECO:0000256" key="1">
    <source>
        <dbReference type="ARBA" id="ARBA00004141"/>
    </source>
</evidence>
<keyword evidence="4 5" id="KW-0472">Membrane</keyword>
<feature type="transmembrane region" description="Helical" evidence="5">
    <location>
        <begin position="106"/>
        <end position="125"/>
    </location>
</feature>
<proteinExistence type="predicted"/>
<comment type="caution">
    <text evidence="7">The sequence shown here is derived from an EMBL/GenBank/DDBJ whole genome shotgun (WGS) entry which is preliminary data.</text>
</comment>
<evidence type="ECO:0000259" key="6">
    <source>
        <dbReference type="Pfam" id="PF04138"/>
    </source>
</evidence>
<feature type="transmembrane region" description="Helical" evidence="5">
    <location>
        <begin position="137"/>
        <end position="155"/>
    </location>
</feature>
<feature type="transmembrane region" description="Helical" evidence="5">
    <location>
        <begin position="27"/>
        <end position="48"/>
    </location>
</feature>
<dbReference type="Pfam" id="PF04138">
    <property type="entry name" value="GtrA_DPMS_TM"/>
    <property type="match status" value="1"/>
</dbReference>
<evidence type="ECO:0000256" key="4">
    <source>
        <dbReference type="ARBA" id="ARBA00023136"/>
    </source>
</evidence>
<reference evidence="7 8" key="1">
    <citation type="submission" date="2014-09" db="EMBL/GenBank/DDBJ databases">
        <title>Alistipes sp. 627, sp. nov., a novel member of the family Rikenellaceae isolated from human faeces.</title>
        <authorList>
            <person name="Shkoporov A.N."/>
            <person name="Chaplin A.V."/>
            <person name="Motuzova O.V."/>
            <person name="Kafarskaia L.I."/>
            <person name="Khokhlova E.V."/>
            <person name="Efimov B.A."/>
        </authorList>
    </citation>
    <scope>NUCLEOTIDE SEQUENCE [LARGE SCALE GENOMIC DNA]</scope>
    <source>
        <strain evidence="7 8">627</strain>
    </source>
</reference>
<feature type="transmembrane region" description="Helical" evidence="5">
    <location>
        <begin position="68"/>
        <end position="86"/>
    </location>
</feature>
<evidence type="ECO:0000256" key="3">
    <source>
        <dbReference type="ARBA" id="ARBA00022989"/>
    </source>
</evidence>